<evidence type="ECO:0000313" key="4">
    <source>
        <dbReference type="Proteomes" id="UP000038009"/>
    </source>
</evidence>
<dbReference type="Proteomes" id="UP000038009">
    <property type="component" value="Unassembled WGS sequence"/>
</dbReference>
<evidence type="ECO:0000313" key="3">
    <source>
        <dbReference type="EMBL" id="KPI83279.1"/>
    </source>
</evidence>
<proteinExistence type="predicted"/>
<dbReference type="EMBL" id="LJSK01000403">
    <property type="protein sequence ID" value="KPI83279.1"/>
    <property type="molecule type" value="Genomic_DNA"/>
</dbReference>
<accession>A0A0N0P2R9</accession>
<organism evidence="3 4">
    <name type="scientific">Leptomonas seymouri</name>
    <dbReference type="NCBI Taxonomy" id="5684"/>
    <lineage>
        <taxon>Eukaryota</taxon>
        <taxon>Discoba</taxon>
        <taxon>Euglenozoa</taxon>
        <taxon>Kinetoplastea</taxon>
        <taxon>Metakinetoplastina</taxon>
        <taxon>Trypanosomatida</taxon>
        <taxon>Trypanosomatidae</taxon>
        <taxon>Leishmaniinae</taxon>
        <taxon>Leptomonas</taxon>
    </lineage>
</organism>
<dbReference type="Gene3D" id="3.10.20.650">
    <property type="match status" value="1"/>
</dbReference>
<reference evidence="3 4" key="1">
    <citation type="journal article" date="2015" name="PLoS Pathog.">
        <title>Leptomonas seymouri: Adaptations to the Dixenous Life Cycle Analyzed by Genome Sequencing, Transcriptome Profiling and Co-infection with Leishmania donovani.</title>
        <authorList>
            <person name="Kraeva N."/>
            <person name="Butenko A."/>
            <person name="Hlavacova J."/>
            <person name="Kostygov A."/>
            <person name="Myskova J."/>
            <person name="Grybchuk D."/>
            <person name="Lestinova T."/>
            <person name="Votypka J."/>
            <person name="Volf P."/>
            <person name="Opperdoes F."/>
            <person name="Flegontov P."/>
            <person name="Lukes J."/>
            <person name="Yurchenko V."/>
        </authorList>
    </citation>
    <scope>NUCLEOTIDE SEQUENCE [LARGE SCALE GENOMIC DNA]</scope>
    <source>
        <strain evidence="3 4">ATCC 30220</strain>
    </source>
</reference>
<feature type="domain" description="BILBO1 N-terminal" evidence="2">
    <location>
        <begin position="14"/>
        <end position="96"/>
    </location>
</feature>
<feature type="compositionally biased region" description="Basic and acidic residues" evidence="1">
    <location>
        <begin position="210"/>
        <end position="227"/>
    </location>
</feature>
<feature type="compositionally biased region" description="Polar residues" evidence="1">
    <location>
        <begin position="160"/>
        <end position="178"/>
    </location>
</feature>
<dbReference type="AlphaFoldDB" id="A0A0N0P2R9"/>
<gene>
    <name evidence="3" type="ORF">ABL78_7693</name>
</gene>
<comment type="caution">
    <text evidence="3">The sequence shown here is derived from an EMBL/GenBank/DDBJ whole genome shotgun (WGS) entry which is preliminary data.</text>
</comment>
<name>A0A0N0P2R9_LEPSE</name>
<evidence type="ECO:0000256" key="1">
    <source>
        <dbReference type="SAM" id="MobiDB-lite"/>
    </source>
</evidence>
<feature type="region of interest" description="Disordered" evidence="1">
    <location>
        <begin position="160"/>
        <end position="227"/>
    </location>
</feature>
<sequence>MVFTILCCADLRGEKVNLEVTLEVAPLSVQDLVSSLTHLFAREEAEMLARQGYATPTPIFQITSTLIYDDVLLQWTKLKSITQLHEYDQLYVFQPQTQWHRDTQQDLPPPRPPVQGAAASIGAARGAPLPVSTSCYMDNAPATITAQSHADMYPAISLQNNTSSRRTPTNPGASSSPEVSGLALRSPVRSQLAEQRREEERLSQRLSSVRSERERLERKAQLEEAKERRRRCLELDRLIQRKEQEIWTHRDALTKAEAEFQHFLAEKQRLIGSASPP</sequence>
<protein>
    <recommendedName>
        <fullName evidence="2">BILBO1 N-terminal domain-containing protein</fullName>
    </recommendedName>
</protein>
<dbReference type="OrthoDB" id="266553at2759"/>
<feature type="region of interest" description="Disordered" evidence="1">
    <location>
        <begin position="100"/>
        <end position="122"/>
    </location>
</feature>
<evidence type="ECO:0000259" key="2">
    <source>
        <dbReference type="Pfam" id="PF18281"/>
    </source>
</evidence>
<dbReference type="InterPro" id="IPR040747">
    <property type="entry name" value="BILBO1_N"/>
</dbReference>
<keyword evidence="4" id="KW-1185">Reference proteome</keyword>
<dbReference type="VEuPathDB" id="TriTrypDB:Lsey_0403_0060"/>
<feature type="compositionally biased region" description="Basic and acidic residues" evidence="1">
    <location>
        <begin position="194"/>
        <end position="203"/>
    </location>
</feature>
<dbReference type="Pfam" id="PF18281">
    <property type="entry name" value="BILBO1_N"/>
    <property type="match status" value="1"/>
</dbReference>
<dbReference type="OMA" id="PQTQWHV"/>